<evidence type="ECO:0000313" key="3">
    <source>
        <dbReference type="EMBL" id="GJS96886.1"/>
    </source>
</evidence>
<reference evidence="3" key="1">
    <citation type="journal article" date="2022" name="Int. J. Mol. Sci.">
        <title>Draft Genome of Tanacetum Coccineum: Genomic Comparison of Closely Related Tanacetum-Family Plants.</title>
        <authorList>
            <person name="Yamashiro T."/>
            <person name="Shiraishi A."/>
            <person name="Nakayama K."/>
            <person name="Satake H."/>
        </authorList>
    </citation>
    <scope>NUCLEOTIDE SEQUENCE</scope>
</reference>
<keyword evidence="4" id="KW-1185">Reference proteome</keyword>
<organism evidence="3 4">
    <name type="scientific">Tanacetum coccineum</name>
    <dbReference type="NCBI Taxonomy" id="301880"/>
    <lineage>
        <taxon>Eukaryota</taxon>
        <taxon>Viridiplantae</taxon>
        <taxon>Streptophyta</taxon>
        <taxon>Embryophyta</taxon>
        <taxon>Tracheophyta</taxon>
        <taxon>Spermatophyta</taxon>
        <taxon>Magnoliopsida</taxon>
        <taxon>eudicotyledons</taxon>
        <taxon>Gunneridae</taxon>
        <taxon>Pentapetalae</taxon>
        <taxon>asterids</taxon>
        <taxon>campanulids</taxon>
        <taxon>Asterales</taxon>
        <taxon>Asteraceae</taxon>
        <taxon>Asteroideae</taxon>
        <taxon>Anthemideae</taxon>
        <taxon>Anthemidinae</taxon>
        <taxon>Tanacetum</taxon>
    </lineage>
</organism>
<reference evidence="3" key="2">
    <citation type="submission" date="2022-01" db="EMBL/GenBank/DDBJ databases">
        <authorList>
            <person name="Yamashiro T."/>
            <person name="Shiraishi A."/>
            <person name="Satake H."/>
            <person name="Nakayama K."/>
        </authorList>
    </citation>
    <scope>NUCLEOTIDE SEQUENCE</scope>
</reference>
<dbReference type="InterPro" id="IPR007321">
    <property type="entry name" value="Transposase_28"/>
</dbReference>
<dbReference type="PANTHER" id="PTHR31099">
    <property type="entry name" value="OS06G0165300 PROTEIN"/>
    <property type="match status" value="1"/>
</dbReference>
<accession>A0ABQ5A5I9</accession>
<evidence type="ECO:0000256" key="1">
    <source>
        <dbReference type="SAM" id="MobiDB-lite"/>
    </source>
</evidence>
<dbReference type="Proteomes" id="UP001151760">
    <property type="component" value="Unassembled WGS sequence"/>
</dbReference>
<dbReference type="Pfam" id="PF04195">
    <property type="entry name" value="Transposase_28"/>
    <property type="match status" value="1"/>
</dbReference>
<proteinExistence type="predicted"/>
<sequence length="591" mass="64442">MNLYHSRLTQDYLNDLIIKYKIPRDLHPRLPSEEFVMSELPDNAIGIYHRMFDFSSVLIPFSSFLLALIKHYRVNFSQLGPLGLNKVITFEVLYRSSQIEPTVTLFRVFKRYVNKKSGFFLIDRRAILDSMVWRHPNAAIDDPRPATGSFSMADMRRLSAHVIKLRDMPEGVLVLSGLSRVWKSRVCDLVLRGADGNVMGIHDFLCLPEWTGAEDLAIGTPSSKILAKAEALQKRKASIFSATSSHVAKRTSDGDDDASGEIPLVTPLRSIVVNPSSGNQGRSSNAPNAEGSNTRDSQGKGIMVDDVVAPFVGASRPRLCSRPAPSFRDVFGDAIHTNFFPFSAVEALSEDQLTAKMSVLHCIMMSHGGKKVEERVAGVAGLELQVSTLKKHATVLEAEKDEEILRLKATPPEFASFFGGQFQDLVRKFLASDEFSRVQGELLSLAASAGFERGLSMHRTKDEFVAVLKKMANFMPRVDCAPASKSLELSTNADLAPSVVASEHNEEMGIYVALEDVVELVVIGSGCASSGPNDVVVALSAGEKGDGLVPSSATGEGRVVCQRTIVAPSLGKTDCRCVVVHPVDLESCHPP</sequence>
<feature type="domain" description="Transposase (putative) gypsy type" evidence="2">
    <location>
        <begin position="56"/>
        <end position="109"/>
    </location>
</feature>
<dbReference type="PANTHER" id="PTHR31099:SF41">
    <property type="entry name" value="TRANSPOSASE (PUTATIVE), GYPSY TYPE-RELATED"/>
    <property type="match status" value="1"/>
</dbReference>
<name>A0ABQ5A5I9_9ASTR</name>
<comment type="caution">
    <text evidence="3">The sequence shown here is derived from an EMBL/GenBank/DDBJ whole genome shotgun (WGS) entry which is preliminary data.</text>
</comment>
<feature type="region of interest" description="Disordered" evidence="1">
    <location>
        <begin position="272"/>
        <end position="300"/>
    </location>
</feature>
<protein>
    <recommendedName>
        <fullName evidence="2">Transposase (putative) gypsy type domain-containing protein</fullName>
    </recommendedName>
</protein>
<evidence type="ECO:0000313" key="4">
    <source>
        <dbReference type="Proteomes" id="UP001151760"/>
    </source>
</evidence>
<gene>
    <name evidence="3" type="ORF">Tco_0803854</name>
</gene>
<feature type="compositionally biased region" description="Polar residues" evidence="1">
    <location>
        <begin position="273"/>
        <end position="296"/>
    </location>
</feature>
<evidence type="ECO:0000259" key="2">
    <source>
        <dbReference type="Pfam" id="PF04195"/>
    </source>
</evidence>
<feature type="region of interest" description="Disordered" evidence="1">
    <location>
        <begin position="243"/>
        <end position="262"/>
    </location>
</feature>
<dbReference type="EMBL" id="BQNB010011920">
    <property type="protein sequence ID" value="GJS96886.1"/>
    <property type="molecule type" value="Genomic_DNA"/>
</dbReference>